<keyword evidence="5 6" id="KW-0472">Membrane</keyword>
<dbReference type="SUPFAM" id="SSF103473">
    <property type="entry name" value="MFS general substrate transporter"/>
    <property type="match status" value="1"/>
</dbReference>
<dbReference type="AlphaFoldDB" id="A0AAN7T8N2"/>
<feature type="transmembrane region" description="Helical" evidence="6">
    <location>
        <begin position="269"/>
        <end position="288"/>
    </location>
</feature>
<keyword evidence="4 6" id="KW-1133">Transmembrane helix</keyword>
<evidence type="ECO:0000256" key="3">
    <source>
        <dbReference type="ARBA" id="ARBA00022692"/>
    </source>
</evidence>
<dbReference type="InterPro" id="IPR036259">
    <property type="entry name" value="MFS_trans_sf"/>
</dbReference>
<feature type="transmembrane region" description="Helical" evidence="6">
    <location>
        <begin position="132"/>
        <end position="153"/>
    </location>
</feature>
<dbReference type="GO" id="GO:0016020">
    <property type="term" value="C:membrane"/>
    <property type="evidence" value="ECO:0007669"/>
    <property type="project" value="UniProtKB-SubCell"/>
</dbReference>
<evidence type="ECO:0000256" key="4">
    <source>
        <dbReference type="ARBA" id="ARBA00022989"/>
    </source>
</evidence>
<evidence type="ECO:0000313" key="8">
    <source>
        <dbReference type="Proteomes" id="UP001310890"/>
    </source>
</evidence>
<dbReference type="GO" id="GO:0022857">
    <property type="term" value="F:transmembrane transporter activity"/>
    <property type="evidence" value="ECO:0007669"/>
    <property type="project" value="InterPro"/>
</dbReference>
<feature type="transmembrane region" description="Helical" evidence="6">
    <location>
        <begin position="358"/>
        <end position="379"/>
    </location>
</feature>
<feature type="transmembrane region" description="Helical" evidence="6">
    <location>
        <begin position="300"/>
        <end position="319"/>
    </location>
</feature>
<gene>
    <name evidence="7" type="ORF">LTR62_002337</name>
</gene>
<feature type="transmembrane region" description="Helical" evidence="6">
    <location>
        <begin position="165"/>
        <end position="186"/>
    </location>
</feature>
<sequence>MDGQQLHATTAPSLDVIDKNNLDYIDQNSDKALEFLRAEEVGNENQLVEEKKLLRKIDFMIMPLMWCCYMLEFLDKSLLNYASVMGILKDTNINSNQYANISLLFYVAFLVFELPHAYLMQRFPAAKYLGGIGIWYTGVGCATIFGSLISYGFQHYHASVFKSWQIMFLVVGLFTICIGILVVLVLPDNPMTSRLSHAEKVMAIERIRENNTGIENKHFKLHQALECLRDPQVILLCLITITASIPNGAVGSFQSILIKSFGFTNEQTTLLQIPSGVIALSSVLIATWMAGRFNARTYNIMLWSAIGGLLGGSLLAFLPKGARAGKLGGNYLTQVVGAFLPCAYSLAGANFAGHTKKVTMNALLLMSFCVGNIIGPLTFRQKDAPSYTPAKITIVAVDSTAIVLTATLLLYYKWENKRRDRNPPAHRPNIEFLDLTDRENKELRYKY</sequence>
<keyword evidence="3 6" id="KW-0812">Transmembrane</keyword>
<evidence type="ECO:0000256" key="5">
    <source>
        <dbReference type="ARBA" id="ARBA00023136"/>
    </source>
</evidence>
<dbReference type="Proteomes" id="UP001310890">
    <property type="component" value="Unassembled WGS sequence"/>
</dbReference>
<feature type="transmembrane region" description="Helical" evidence="6">
    <location>
        <begin position="59"/>
        <end position="78"/>
    </location>
</feature>
<accession>A0AAN7T8N2</accession>
<keyword evidence="2" id="KW-0813">Transport</keyword>
<evidence type="ECO:0008006" key="9">
    <source>
        <dbReference type="Google" id="ProtNLM"/>
    </source>
</evidence>
<comment type="caution">
    <text evidence="7">The sequence shown here is derived from an EMBL/GenBank/DDBJ whole genome shotgun (WGS) entry which is preliminary data.</text>
</comment>
<protein>
    <recommendedName>
        <fullName evidence="9">Allantoate permease</fullName>
    </recommendedName>
</protein>
<feature type="transmembrane region" description="Helical" evidence="6">
    <location>
        <begin position="331"/>
        <end position="351"/>
    </location>
</feature>
<organism evidence="7 8">
    <name type="scientific">Meristemomyces frigidus</name>
    <dbReference type="NCBI Taxonomy" id="1508187"/>
    <lineage>
        <taxon>Eukaryota</taxon>
        <taxon>Fungi</taxon>
        <taxon>Dikarya</taxon>
        <taxon>Ascomycota</taxon>
        <taxon>Pezizomycotina</taxon>
        <taxon>Dothideomycetes</taxon>
        <taxon>Dothideomycetidae</taxon>
        <taxon>Mycosphaerellales</taxon>
        <taxon>Teratosphaeriaceae</taxon>
        <taxon>Meristemomyces</taxon>
    </lineage>
</organism>
<dbReference type="Pfam" id="PF07690">
    <property type="entry name" value="MFS_1"/>
    <property type="match status" value="1"/>
</dbReference>
<dbReference type="InterPro" id="IPR011701">
    <property type="entry name" value="MFS"/>
</dbReference>
<evidence type="ECO:0000256" key="2">
    <source>
        <dbReference type="ARBA" id="ARBA00022448"/>
    </source>
</evidence>
<dbReference type="PANTHER" id="PTHR43791">
    <property type="entry name" value="PERMEASE-RELATED"/>
    <property type="match status" value="1"/>
</dbReference>
<dbReference type="Gene3D" id="1.20.1250.20">
    <property type="entry name" value="MFS general substrate transporter like domains"/>
    <property type="match status" value="2"/>
</dbReference>
<name>A0AAN7T8N2_9PEZI</name>
<dbReference type="EMBL" id="JAVRRL010000162">
    <property type="protein sequence ID" value="KAK5105721.1"/>
    <property type="molecule type" value="Genomic_DNA"/>
</dbReference>
<comment type="subcellular location">
    <subcellularLocation>
        <location evidence="1">Membrane</location>
        <topology evidence="1">Multi-pass membrane protein</topology>
    </subcellularLocation>
</comment>
<dbReference type="PANTHER" id="PTHR43791:SF40">
    <property type="entry name" value="THIAMINE PATHWAY TRANSPORTER THI73"/>
    <property type="match status" value="1"/>
</dbReference>
<evidence type="ECO:0000313" key="7">
    <source>
        <dbReference type="EMBL" id="KAK5105721.1"/>
    </source>
</evidence>
<feature type="transmembrane region" description="Helical" evidence="6">
    <location>
        <begin position="233"/>
        <end position="257"/>
    </location>
</feature>
<proteinExistence type="predicted"/>
<evidence type="ECO:0000256" key="1">
    <source>
        <dbReference type="ARBA" id="ARBA00004141"/>
    </source>
</evidence>
<reference evidence="7" key="1">
    <citation type="submission" date="2023-08" db="EMBL/GenBank/DDBJ databases">
        <title>Black Yeasts Isolated from many extreme environments.</title>
        <authorList>
            <person name="Coleine C."/>
            <person name="Stajich J.E."/>
            <person name="Selbmann L."/>
        </authorList>
    </citation>
    <scope>NUCLEOTIDE SEQUENCE</scope>
    <source>
        <strain evidence="7">CCFEE 5401</strain>
    </source>
</reference>
<evidence type="ECO:0000256" key="6">
    <source>
        <dbReference type="SAM" id="Phobius"/>
    </source>
</evidence>
<feature type="transmembrane region" description="Helical" evidence="6">
    <location>
        <begin position="98"/>
        <end position="120"/>
    </location>
</feature>
<feature type="transmembrane region" description="Helical" evidence="6">
    <location>
        <begin position="391"/>
        <end position="412"/>
    </location>
</feature>